<organism evidence="1 2">
    <name type="scientific">Eisenbergiella tayi</name>
    <dbReference type="NCBI Taxonomy" id="1432052"/>
    <lineage>
        <taxon>Bacteria</taxon>
        <taxon>Bacillati</taxon>
        <taxon>Bacillota</taxon>
        <taxon>Clostridia</taxon>
        <taxon>Lachnospirales</taxon>
        <taxon>Lachnospiraceae</taxon>
        <taxon>Eisenbergiella</taxon>
    </lineage>
</organism>
<evidence type="ECO:0000313" key="2">
    <source>
        <dbReference type="Proteomes" id="UP000095003"/>
    </source>
</evidence>
<sequence>MKVVGYMRVNSIEQLGGTQVAEKERSMVEKILDTERAGYAYFYPSDGGNRQEFFISTTPENMANFLGSHFYDAEKMIITDMVDRLILDTYGGFINTCPDQKLCAEIIPYLAPIQMGEKEAGEILMVTRIRYVLCCRGPSSHDGRVSDDVSVFLWGIILVLLKSGGAYVENTFYRVGYHIRDVYCGRNCPYKDASL</sequence>
<dbReference type="RefSeq" id="WP_242880603.1">
    <property type="nucleotide sequence ID" value="NZ_DBFYTC010000139.1"/>
</dbReference>
<protein>
    <submittedName>
        <fullName evidence="1">Uncharacterized protein</fullName>
    </submittedName>
</protein>
<name>A0A1E3AQJ4_9FIRM</name>
<dbReference type="EMBL" id="MCGI01000003">
    <property type="protein sequence ID" value="ODM10993.1"/>
    <property type="molecule type" value="Genomic_DNA"/>
</dbReference>
<dbReference type="AlphaFoldDB" id="A0A1E3AQJ4"/>
<reference evidence="1 2" key="1">
    <citation type="submission" date="2016-07" db="EMBL/GenBank/DDBJ databases">
        <title>Characterization of isolates of Eisenbergiella tayi derived from blood cultures, using whole genome sequencing.</title>
        <authorList>
            <person name="Burdz T."/>
            <person name="Wiebe D."/>
            <person name="Huynh C."/>
            <person name="Bernard K."/>
        </authorList>
    </citation>
    <scope>NUCLEOTIDE SEQUENCE [LARGE SCALE GENOMIC DNA]</scope>
    <source>
        <strain evidence="1 2">NML 120489</strain>
    </source>
</reference>
<comment type="caution">
    <text evidence="1">The sequence shown here is derived from an EMBL/GenBank/DDBJ whole genome shotgun (WGS) entry which is preliminary data.</text>
</comment>
<gene>
    <name evidence="1" type="ORF">BEH84_03422</name>
</gene>
<proteinExistence type="predicted"/>
<evidence type="ECO:0000313" key="1">
    <source>
        <dbReference type="EMBL" id="ODM10993.1"/>
    </source>
</evidence>
<accession>A0A1E3AQJ4</accession>
<dbReference type="Proteomes" id="UP000095003">
    <property type="component" value="Unassembled WGS sequence"/>
</dbReference>